<evidence type="ECO:0000313" key="2">
    <source>
        <dbReference type="EnsemblFungi" id="MAPG_04955T0"/>
    </source>
</evidence>
<name>A0A0C4DY46_MAGP6</name>
<dbReference type="SUPFAM" id="SSF50939">
    <property type="entry name" value="Sialidases"/>
    <property type="match status" value="1"/>
</dbReference>
<dbReference type="OMA" id="FNGYQYA"/>
<keyword evidence="3" id="KW-1185">Reference proteome</keyword>
<proteinExistence type="predicted"/>
<evidence type="ECO:0000313" key="1">
    <source>
        <dbReference type="EMBL" id="KLU85936.1"/>
    </source>
</evidence>
<protein>
    <recommendedName>
        <fullName evidence="4">Dockerin type 1</fullName>
    </recommendedName>
</protein>
<dbReference type="eggNOG" id="ENOG502QS1D">
    <property type="taxonomic scope" value="Eukaryota"/>
</dbReference>
<reference evidence="1" key="2">
    <citation type="submission" date="2010-05" db="EMBL/GenBank/DDBJ databases">
        <title>The Genome Sequence of Magnaporthe poae strain ATCC 64411.</title>
        <authorList>
            <consortium name="The Broad Institute Genome Sequencing Platform"/>
            <consortium name="Broad Institute Genome Sequencing Center for Infectious Disease"/>
            <person name="Ma L.-J."/>
            <person name="Dead R."/>
            <person name="Young S."/>
            <person name="Zeng Q."/>
            <person name="Koehrsen M."/>
            <person name="Alvarado L."/>
            <person name="Berlin A."/>
            <person name="Chapman S.B."/>
            <person name="Chen Z."/>
            <person name="Freedman E."/>
            <person name="Gellesch M."/>
            <person name="Goldberg J."/>
            <person name="Griggs A."/>
            <person name="Gujja S."/>
            <person name="Heilman E.R."/>
            <person name="Heiman D."/>
            <person name="Hepburn T."/>
            <person name="Howarth C."/>
            <person name="Jen D."/>
            <person name="Larson L."/>
            <person name="Mehta T."/>
            <person name="Neiman D."/>
            <person name="Pearson M."/>
            <person name="Roberts A."/>
            <person name="Saif S."/>
            <person name="Shea T."/>
            <person name="Shenoy N."/>
            <person name="Sisk P."/>
            <person name="Stolte C."/>
            <person name="Sykes S."/>
            <person name="Walk T."/>
            <person name="White J."/>
            <person name="Yandava C."/>
            <person name="Haas B."/>
            <person name="Nusbaum C."/>
            <person name="Birren B."/>
        </authorList>
    </citation>
    <scope>NUCLEOTIDE SEQUENCE</scope>
    <source>
        <strain evidence="1">ATCC 64411</strain>
    </source>
</reference>
<sequence length="463" mass="50829">MASPVNDPLVTVLGPDPRHRKCVLNGNAFQQDAITSHNGWQYAVFYSPLRTDADDAGQSEPVFVHVARRKLPAAPWEVLALDDYPQTVDDGHNTVQMGICSGDGTIHLSYDHHCDVLRYRHSVKALASDPDRFPWTSALFTPTLDHLPGLPRTHEHFGYVTYPRFGPAGRGGRDMFMSFRTGKAGLGDDHLYVYRAGDEGGGSRFVFVGTHLVGVQNNPYVHGMDYQTRADGGGRLHVTWVYRSFVHYDGWDDPLDAKHKQQAGPNGAENNHDLCYAYSDDDGRTWRNTHGALVADLGPDGGGRGVTPDAPDLVVFGIPKRSGLTNQESQAVDADGGVHVLNRTLEGEDRPMWRHFYREPMTGAWTQHTIGPVTGGKRGRLAVAKSGDLLVILPDSDAPTLRILRATKQNGYAEFQQVWKGSGLSGEPLVDVRRLQADGTLSVFTRLDAGDGSKNVVVLDFQL</sequence>
<evidence type="ECO:0008006" key="4">
    <source>
        <dbReference type="Google" id="ProtNLM"/>
    </source>
</evidence>
<reference evidence="1" key="3">
    <citation type="submission" date="2011-03" db="EMBL/GenBank/DDBJ databases">
        <title>Annotation of Magnaporthe poae ATCC 64411.</title>
        <authorList>
            <person name="Ma L.-J."/>
            <person name="Dead R."/>
            <person name="Young S.K."/>
            <person name="Zeng Q."/>
            <person name="Gargeya S."/>
            <person name="Fitzgerald M."/>
            <person name="Haas B."/>
            <person name="Abouelleil A."/>
            <person name="Alvarado L."/>
            <person name="Arachchi H.M."/>
            <person name="Berlin A."/>
            <person name="Brown A."/>
            <person name="Chapman S.B."/>
            <person name="Chen Z."/>
            <person name="Dunbar C."/>
            <person name="Freedman E."/>
            <person name="Gearin G."/>
            <person name="Gellesch M."/>
            <person name="Goldberg J."/>
            <person name="Griggs A."/>
            <person name="Gujja S."/>
            <person name="Heiman D."/>
            <person name="Howarth C."/>
            <person name="Larson L."/>
            <person name="Lui A."/>
            <person name="MacDonald P.J.P."/>
            <person name="Mehta T."/>
            <person name="Montmayeur A."/>
            <person name="Murphy C."/>
            <person name="Neiman D."/>
            <person name="Pearson M."/>
            <person name="Priest M."/>
            <person name="Roberts A."/>
            <person name="Saif S."/>
            <person name="Shea T."/>
            <person name="Shenoy N."/>
            <person name="Sisk P."/>
            <person name="Stolte C."/>
            <person name="Sykes S."/>
            <person name="Yandava C."/>
            <person name="Wortman J."/>
            <person name="Nusbaum C."/>
            <person name="Birren B."/>
        </authorList>
    </citation>
    <scope>NUCLEOTIDE SEQUENCE</scope>
    <source>
        <strain evidence="1">ATCC 64411</strain>
    </source>
</reference>
<dbReference type="AlphaFoldDB" id="A0A0C4DY46"/>
<dbReference type="EMBL" id="GL876969">
    <property type="protein sequence ID" value="KLU85936.1"/>
    <property type="molecule type" value="Genomic_DNA"/>
</dbReference>
<reference evidence="2" key="4">
    <citation type="journal article" date="2015" name="G3 (Bethesda)">
        <title>Genome sequences of three phytopathogenic species of the Magnaporthaceae family of fungi.</title>
        <authorList>
            <person name="Okagaki L.H."/>
            <person name="Nunes C.C."/>
            <person name="Sailsbery J."/>
            <person name="Clay B."/>
            <person name="Brown D."/>
            <person name="John T."/>
            <person name="Oh Y."/>
            <person name="Young N."/>
            <person name="Fitzgerald M."/>
            <person name="Haas B.J."/>
            <person name="Zeng Q."/>
            <person name="Young S."/>
            <person name="Adiconis X."/>
            <person name="Fan L."/>
            <person name="Levin J.Z."/>
            <person name="Mitchell T.K."/>
            <person name="Okubara P.A."/>
            <person name="Farman M.L."/>
            <person name="Kohn L.M."/>
            <person name="Birren B."/>
            <person name="Ma L.-J."/>
            <person name="Dean R.A."/>
        </authorList>
    </citation>
    <scope>NUCLEOTIDE SEQUENCE</scope>
    <source>
        <strain evidence="2">ATCC 64411 / 73-15</strain>
    </source>
</reference>
<organism evidence="2 3">
    <name type="scientific">Magnaporthiopsis poae (strain ATCC 64411 / 73-15)</name>
    <name type="common">Kentucky bluegrass fungus</name>
    <name type="synonym">Magnaporthe poae</name>
    <dbReference type="NCBI Taxonomy" id="644358"/>
    <lineage>
        <taxon>Eukaryota</taxon>
        <taxon>Fungi</taxon>
        <taxon>Dikarya</taxon>
        <taxon>Ascomycota</taxon>
        <taxon>Pezizomycotina</taxon>
        <taxon>Sordariomycetes</taxon>
        <taxon>Sordariomycetidae</taxon>
        <taxon>Magnaporthales</taxon>
        <taxon>Magnaporthaceae</taxon>
        <taxon>Magnaporthiopsis</taxon>
    </lineage>
</organism>
<dbReference type="Proteomes" id="UP000011715">
    <property type="component" value="Unassembled WGS sequence"/>
</dbReference>
<dbReference type="EnsemblFungi" id="MAPG_04955T0">
    <property type="protein sequence ID" value="MAPG_04955T0"/>
    <property type="gene ID" value="MAPG_04955"/>
</dbReference>
<dbReference type="OrthoDB" id="9978204at2759"/>
<accession>A0A0C4DY46</accession>
<dbReference type="InterPro" id="IPR036278">
    <property type="entry name" value="Sialidase_sf"/>
</dbReference>
<dbReference type="Pfam" id="PF15892">
    <property type="entry name" value="BNR_4"/>
    <property type="match status" value="1"/>
</dbReference>
<evidence type="ECO:0000313" key="3">
    <source>
        <dbReference type="Proteomes" id="UP000011715"/>
    </source>
</evidence>
<dbReference type="VEuPathDB" id="FungiDB:MAPG_04955"/>
<reference evidence="3" key="1">
    <citation type="submission" date="2010-05" db="EMBL/GenBank/DDBJ databases">
        <title>The genome sequence of Magnaporthe poae strain ATCC 64411.</title>
        <authorList>
            <person name="Ma L.-J."/>
            <person name="Dead R."/>
            <person name="Young S."/>
            <person name="Zeng Q."/>
            <person name="Koehrsen M."/>
            <person name="Alvarado L."/>
            <person name="Berlin A."/>
            <person name="Chapman S.B."/>
            <person name="Chen Z."/>
            <person name="Freedman E."/>
            <person name="Gellesch M."/>
            <person name="Goldberg J."/>
            <person name="Griggs A."/>
            <person name="Gujja S."/>
            <person name="Heilman E.R."/>
            <person name="Heiman D."/>
            <person name="Hepburn T."/>
            <person name="Howarth C."/>
            <person name="Jen D."/>
            <person name="Larson L."/>
            <person name="Mehta T."/>
            <person name="Neiman D."/>
            <person name="Pearson M."/>
            <person name="Roberts A."/>
            <person name="Saif S."/>
            <person name="Shea T."/>
            <person name="Shenoy N."/>
            <person name="Sisk P."/>
            <person name="Stolte C."/>
            <person name="Sykes S."/>
            <person name="Walk T."/>
            <person name="White J."/>
            <person name="Yandava C."/>
            <person name="Haas B."/>
            <person name="Nusbaum C."/>
            <person name="Birren B."/>
        </authorList>
    </citation>
    <scope>NUCLEOTIDE SEQUENCE [LARGE SCALE GENOMIC DNA]</scope>
    <source>
        <strain evidence="3">ATCC 64411 / 73-15</strain>
    </source>
</reference>
<gene>
    <name evidence="1" type="ORF">MAPG_04955</name>
</gene>
<dbReference type="EMBL" id="ADBL01001159">
    <property type="status" value="NOT_ANNOTATED_CDS"/>
    <property type="molecule type" value="Genomic_DNA"/>
</dbReference>
<reference evidence="2" key="5">
    <citation type="submission" date="2015-06" db="UniProtKB">
        <authorList>
            <consortium name="EnsemblFungi"/>
        </authorList>
    </citation>
    <scope>IDENTIFICATION</scope>
    <source>
        <strain evidence="2">ATCC 64411</strain>
    </source>
</reference>